<dbReference type="EMBL" id="CABIJS010000077">
    <property type="protein sequence ID" value="VUZ41927.1"/>
    <property type="molecule type" value="Genomic_DNA"/>
</dbReference>
<feature type="non-terminal residue" evidence="1">
    <location>
        <position position="65"/>
    </location>
</feature>
<reference evidence="1 2" key="1">
    <citation type="submission" date="2019-07" db="EMBL/GenBank/DDBJ databases">
        <authorList>
            <person name="Jastrzebski P J."/>
            <person name="Paukszto L."/>
            <person name="Jastrzebski P J."/>
        </authorList>
    </citation>
    <scope>NUCLEOTIDE SEQUENCE [LARGE SCALE GENOMIC DNA]</scope>
    <source>
        <strain evidence="1 2">WMS-il1</strain>
    </source>
</reference>
<keyword evidence="2" id="KW-1185">Reference proteome</keyword>
<dbReference type="GO" id="GO:0005891">
    <property type="term" value="C:voltage-gated calcium channel complex"/>
    <property type="evidence" value="ECO:0007669"/>
    <property type="project" value="TreeGrafter"/>
</dbReference>
<dbReference type="PANTHER" id="PTHR10166">
    <property type="entry name" value="VOLTAGE-DEPENDENT CALCIUM CHANNEL SUBUNIT ALPHA-2/DELTA-RELATED"/>
    <property type="match status" value="1"/>
</dbReference>
<evidence type="ECO:0008006" key="3">
    <source>
        <dbReference type="Google" id="ProtNLM"/>
    </source>
</evidence>
<name>A0A564Y3S1_HYMDI</name>
<proteinExistence type="predicted"/>
<gene>
    <name evidence="1" type="ORF">WMSIL1_LOCUS2718</name>
</gene>
<evidence type="ECO:0000313" key="1">
    <source>
        <dbReference type="EMBL" id="VUZ41927.1"/>
    </source>
</evidence>
<evidence type="ECO:0000313" key="2">
    <source>
        <dbReference type="Proteomes" id="UP000321570"/>
    </source>
</evidence>
<dbReference type="Proteomes" id="UP000321570">
    <property type="component" value="Unassembled WGS sequence"/>
</dbReference>
<protein>
    <recommendedName>
        <fullName evidence="3">VWFA domain-containing protein</fullName>
    </recommendedName>
</protein>
<dbReference type="InterPro" id="IPR051173">
    <property type="entry name" value="Ca_channel_alpha-2/delta"/>
</dbReference>
<accession>A0A564Y3S1</accession>
<organism evidence="1 2">
    <name type="scientific">Hymenolepis diminuta</name>
    <name type="common">Rat tapeworm</name>
    <dbReference type="NCBI Taxonomy" id="6216"/>
    <lineage>
        <taxon>Eukaryota</taxon>
        <taxon>Metazoa</taxon>
        <taxon>Spiralia</taxon>
        <taxon>Lophotrochozoa</taxon>
        <taxon>Platyhelminthes</taxon>
        <taxon>Cestoda</taxon>
        <taxon>Eucestoda</taxon>
        <taxon>Cyclophyllidea</taxon>
        <taxon>Hymenolepididae</taxon>
        <taxon>Hymenolepis</taxon>
    </lineage>
</organism>
<dbReference type="PANTHER" id="PTHR10166:SF37">
    <property type="entry name" value="STOLID, ISOFORM H"/>
    <property type="match status" value="1"/>
</dbReference>
<dbReference type="AlphaFoldDB" id="A0A564Y3S1"/>
<sequence length="65" mass="7319">MWEVQLADLKLDFFDCRSTAWYVGAASYPIEMIILADKSGSMKGRRNTICNATISELLNTLTDDD</sequence>
<dbReference type="GO" id="GO:0005245">
    <property type="term" value="F:voltage-gated calcium channel activity"/>
    <property type="evidence" value="ECO:0007669"/>
    <property type="project" value="TreeGrafter"/>
</dbReference>